<dbReference type="InterPro" id="IPR013783">
    <property type="entry name" value="Ig-like_fold"/>
</dbReference>
<protein>
    <submittedName>
        <fullName evidence="4">T-cell antigen CD7</fullName>
    </submittedName>
</protein>
<evidence type="ECO:0000313" key="5">
    <source>
        <dbReference type="Proteomes" id="UP001295444"/>
    </source>
</evidence>
<keyword evidence="5" id="KW-1185">Reference proteome</keyword>
<feature type="signal peptide" evidence="2">
    <location>
        <begin position="1"/>
        <end position="24"/>
    </location>
</feature>
<keyword evidence="1" id="KW-0472">Membrane</keyword>
<dbReference type="PANTHER" id="PTHR15343:SF0">
    <property type="entry name" value="T-CELL ANTIGEN CD7"/>
    <property type="match status" value="1"/>
</dbReference>
<dbReference type="PROSITE" id="PS51257">
    <property type="entry name" value="PROKAR_LIPOPROTEIN"/>
    <property type="match status" value="1"/>
</dbReference>
<dbReference type="InterPro" id="IPR036179">
    <property type="entry name" value="Ig-like_dom_sf"/>
</dbReference>
<dbReference type="InterPro" id="IPR003599">
    <property type="entry name" value="Ig_sub"/>
</dbReference>
<proteinExistence type="predicted"/>
<name>A0AAD1WB32_PELCU</name>
<feature type="domain" description="Immunoglobulin" evidence="3">
    <location>
        <begin position="35"/>
        <end position="133"/>
    </location>
</feature>
<keyword evidence="2" id="KW-0732">Signal</keyword>
<dbReference type="SUPFAM" id="SSF48726">
    <property type="entry name" value="Immunoglobulin"/>
    <property type="match status" value="1"/>
</dbReference>
<organism evidence="4 5">
    <name type="scientific">Pelobates cultripes</name>
    <name type="common">Western spadefoot toad</name>
    <dbReference type="NCBI Taxonomy" id="61616"/>
    <lineage>
        <taxon>Eukaryota</taxon>
        <taxon>Metazoa</taxon>
        <taxon>Chordata</taxon>
        <taxon>Craniata</taxon>
        <taxon>Vertebrata</taxon>
        <taxon>Euteleostomi</taxon>
        <taxon>Amphibia</taxon>
        <taxon>Batrachia</taxon>
        <taxon>Anura</taxon>
        <taxon>Pelobatoidea</taxon>
        <taxon>Pelobatidae</taxon>
        <taxon>Pelobates</taxon>
    </lineage>
</organism>
<feature type="chain" id="PRO_5042015244" evidence="2">
    <location>
        <begin position="25"/>
        <end position="220"/>
    </location>
</feature>
<feature type="transmembrane region" description="Helical" evidence="1">
    <location>
        <begin position="148"/>
        <end position="168"/>
    </location>
</feature>
<dbReference type="GO" id="GO:0038023">
    <property type="term" value="F:signaling receptor activity"/>
    <property type="evidence" value="ECO:0007669"/>
    <property type="project" value="InterPro"/>
</dbReference>
<dbReference type="PANTHER" id="PTHR15343">
    <property type="entry name" value="CD7"/>
    <property type="match status" value="1"/>
</dbReference>
<reference evidence="4" key="1">
    <citation type="submission" date="2022-03" db="EMBL/GenBank/DDBJ databases">
        <authorList>
            <person name="Alioto T."/>
            <person name="Alioto T."/>
            <person name="Gomez Garrido J."/>
        </authorList>
    </citation>
    <scope>NUCLEOTIDE SEQUENCE</scope>
</reference>
<dbReference type="InterPro" id="IPR013106">
    <property type="entry name" value="Ig_V-set"/>
</dbReference>
<dbReference type="CDD" id="cd00099">
    <property type="entry name" value="IgV"/>
    <property type="match status" value="1"/>
</dbReference>
<dbReference type="InterPro" id="IPR039090">
    <property type="entry name" value="CD7"/>
</dbReference>
<dbReference type="SMART" id="SM00409">
    <property type="entry name" value="IG"/>
    <property type="match status" value="1"/>
</dbReference>
<keyword evidence="1" id="KW-1133">Transmembrane helix</keyword>
<evidence type="ECO:0000256" key="1">
    <source>
        <dbReference type="SAM" id="Phobius"/>
    </source>
</evidence>
<dbReference type="GO" id="GO:0016020">
    <property type="term" value="C:membrane"/>
    <property type="evidence" value="ECO:0007669"/>
    <property type="project" value="InterPro"/>
</dbReference>
<dbReference type="EMBL" id="OW240917">
    <property type="protein sequence ID" value="CAH2302498.1"/>
    <property type="molecule type" value="Genomic_DNA"/>
</dbReference>
<evidence type="ECO:0000256" key="2">
    <source>
        <dbReference type="SAM" id="SignalP"/>
    </source>
</evidence>
<dbReference type="GO" id="GO:0002250">
    <property type="term" value="P:adaptive immune response"/>
    <property type="evidence" value="ECO:0007669"/>
    <property type="project" value="InterPro"/>
</dbReference>
<keyword evidence="1" id="KW-0812">Transmembrane</keyword>
<gene>
    <name evidence="4" type="ORF">PECUL_23A016912</name>
</gene>
<sequence length="220" mass="24571">MAELRATMLQRIALTIINLSLITASCCEDGVIQTPKHIICKPGESISITCLVESQEELEGVHFKKGDAVLVFIYKDNTNISDLNYAGHLEFYGTASNFTVTLNNVTQSDADVYYCEGLTSKKICGKGTVVTVDNCQEHSSSASFDPRLIGLMFLVVISVLVHIILIIYQRRKCRNHVIRAPLNTVYEDMTQTIRRNTMGNNNCYANPRGITRDQGFWNIA</sequence>
<accession>A0AAD1WB32</accession>
<dbReference type="Gene3D" id="2.60.40.10">
    <property type="entry name" value="Immunoglobulins"/>
    <property type="match status" value="1"/>
</dbReference>
<dbReference type="Proteomes" id="UP001295444">
    <property type="component" value="Chromosome 06"/>
</dbReference>
<dbReference type="AlphaFoldDB" id="A0AAD1WB32"/>
<evidence type="ECO:0000259" key="3">
    <source>
        <dbReference type="SMART" id="SM00409"/>
    </source>
</evidence>
<evidence type="ECO:0000313" key="4">
    <source>
        <dbReference type="EMBL" id="CAH2302498.1"/>
    </source>
</evidence>
<dbReference type="Pfam" id="PF07686">
    <property type="entry name" value="V-set"/>
    <property type="match status" value="1"/>
</dbReference>